<name>A0ABN9Q478_9DINO</name>
<keyword evidence="3" id="KW-1185">Reference proteome</keyword>
<proteinExistence type="predicted"/>
<feature type="region of interest" description="Disordered" evidence="1">
    <location>
        <begin position="435"/>
        <end position="467"/>
    </location>
</feature>
<reference evidence="2" key="1">
    <citation type="submission" date="2023-10" db="EMBL/GenBank/DDBJ databases">
        <authorList>
            <person name="Chen Y."/>
            <person name="Shah S."/>
            <person name="Dougan E. K."/>
            <person name="Thang M."/>
            <person name="Chan C."/>
        </authorList>
    </citation>
    <scope>NUCLEOTIDE SEQUENCE [LARGE SCALE GENOMIC DNA]</scope>
</reference>
<protein>
    <submittedName>
        <fullName evidence="2">Uncharacterized protein</fullName>
    </submittedName>
</protein>
<gene>
    <name evidence="2" type="ORF">PCOR1329_LOCUS7771</name>
</gene>
<feature type="compositionally biased region" description="Low complexity" evidence="1">
    <location>
        <begin position="171"/>
        <end position="196"/>
    </location>
</feature>
<dbReference type="EMBL" id="CAUYUJ010002113">
    <property type="protein sequence ID" value="CAK0799259.1"/>
    <property type="molecule type" value="Genomic_DNA"/>
</dbReference>
<feature type="region of interest" description="Disordered" evidence="1">
    <location>
        <begin position="79"/>
        <end position="103"/>
    </location>
</feature>
<feature type="compositionally biased region" description="Low complexity" evidence="1">
    <location>
        <begin position="211"/>
        <end position="226"/>
    </location>
</feature>
<dbReference type="Proteomes" id="UP001189429">
    <property type="component" value="Unassembled WGS sequence"/>
</dbReference>
<evidence type="ECO:0000313" key="3">
    <source>
        <dbReference type="Proteomes" id="UP001189429"/>
    </source>
</evidence>
<feature type="compositionally biased region" description="Basic and acidic residues" evidence="1">
    <location>
        <begin position="159"/>
        <end position="169"/>
    </location>
</feature>
<feature type="compositionally biased region" description="Low complexity" evidence="1">
    <location>
        <begin position="140"/>
        <end position="151"/>
    </location>
</feature>
<organism evidence="2 3">
    <name type="scientific">Prorocentrum cordatum</name>
    <dbReference type="NCBI Taxonomy" id="2364126"/>
    <lineage>
        <taxon>Eukaryota</taxon>
        <taxon>Sar</taxon>
        <taxon>Alveolata</taxon>
        <taxon>Dinophyceae</taxon>
        <taxon>Prorocentrales</taxon>
        <taxon>Prorocentraceae</taxon>
        <taxon>Prorocentrum</taxon>
    </lineage>
</organism>
<feature type="compositionally biased region" description="Low complexity" evidence="1">
    <location>
        <begin position="506"/>
        <end position="517"/>
    </location>
</feature>
<accession>A0ABN9Q478</accession>
<comment type="caution">
    <text evidence="2">The sequence shown here is derived from an EMBL/GenBank/DDBJ whole genome shotgun (WGS) entry which is preliminary data.</text>
</comment>
<feature type="region of interest" description="Disordered" evidence="1">
    <location>
        <begin position="140"/>
        <end position="234"/>
    </location>
</feature>
<evidence type="ECO:0000256" key="1">
    <source>
        <dbReference type="SAM" id="MobiDB-lite"/>
    </source>
</evidence>
<evidence type="ECO:0000313" key="2">
    <source>
        <dbReference type="EMBL" id="CAK0799259.1"/>
    </source>
</evidence>
<sequence>MIFRSTVSSTSPGVWSSAELAFPLGGGVAQAPGELTVSRISAPQREEARVRLRKPIPRRKGADIKFSAAPIEQTLRQRRALQPSASEPALAPGPPGRSSTELPHITASSQPLICASGSSWFPGSSSSSWRTGPRAAASAGASASLGLSTSSRWPSAGPDAERRAHELEGGRAIASPRSPASRAASPPPSQSASPRATGEGWMDSSTGWMPAGASTAGGSSAFQSSSQKHRGAAWKPNPWMGVLSGSIRVEAPFVATMAEGYCDTEACVHWYRSVQAEGQHRPLLSEGFAFGDQEREAQVSRMVLPWARERQAALQRLKCVKPESGWATHLRAQASLFARLDAAGVFRGPRALPIALGARLGSVEEAHKVWGRASMMELAGGLALLGVDPEVVCGLDERGLLQLADPTCSGTCSLDDIARLREPLAILRRKLEHDAARGPQARPAEKAEAAGGGAEDEEEPRMSEEERSAAQFKWVRVARWMAFAELRRALSSSQSPRRRGWRAPSGAEGAEVEGGAAEGGAAAAEALGAAFPGLELETLAMLREQDRTLKVFFAASASMRLQDGSRAMDMPDWLLFCSDLRLADPLRRPRGGAGAIERCYEEALAFQKARGGQQEGLAYAAFKVALGGLSGVVRLGWRALLVRLLDLGGASAAGSAAE</sequence>
<feature type="region of interest" description="Disordered" evidence="1">
    <location>
        <begin position="494"/>
        <end position="517"/>
    </location>
</feature>